<evidence type="ECO:0000256" key="7">
    <source>
        <dbReference type="ARBA" id="ARBA00023146"/>
    </source>
</evidence>
<dbReference type="Proteomes" id="UP000094801">
    <property type="component" value="Unassembled WGS sequence"/>
</dbReference>
<dbReference type="GO" id="GO:0005524">
    <property type="term" value="F:ATP binding"/>
    <property type="evidence" value="ECO:0007669"/>
    <property type="project" value="UniProtKB-KW"/>
</dbReference>
<dbReference type="PRINTS" id="PR01042">
    <property type="entry name" value="TRNASYNTHASP"/>
</dbReference>
<dbReference type="Gene3D" id="3.30.930.10">
    <property type="entry name" value="Bira Bifunctional Protein, Domain 2"/>
    <property type="match status" value="1"/>
</dbReference>
<evidence type="ECO:0000256" key="6">
    <source>
        <dbReference type="ARBA" id="ARBA00022917"/>
    </source>
</evidence>
<evidence type="ECO:0000256" key="5">
    <source>
        <dbReference type="ARBA" id="ARBA00022840"/>
    </source>
</evidence>
<evidence type="ECO:0000256" key="3">
    <source>
        <dbReference type="ARBA" id="ARBA00022598"/>
    </source>
</evidence>
<dbReference type="STRING" id="983967.A0A1E4SXY6"/>
<name>A0A1E4SXY6_9ASCO</name>
<dbReference type="EC" id="6.1.1.22" evidence="2"/>
<dbReference type="InterPro" id="IPR004365">
    <property type="entry name" value="NA-bd_OB_tRNA"/>
</dbReference>
<dbReference type="InterPro" id="IPR012340">
    <property type="entry name" value="NA-bd_OB-fold"/>
</dbReference>
<keyword evidence="12" id="KW-1185">Reference proteome</keyword>
<dbReference type="AlphaFoldDB" id="A0A1E4SXY6"/>
<sequence>MLSSRIAVKRNALSVHFTSQFSRLSSSKTSPLELPFPKSISEILSSPPANSSPITVNGWVSGSRTSKNVAFVDVRDGTTFQDIKCIVRPPSLIPSNLNTGSSVTLHGLWTEGKKGSSQAFELQVNGNDNPDAAVKVLGEVEELYPLQKKSHTAQFLRTIPEYRLRTIEMSAILRFRSVVETALVEFFNSAGFTKTHPPLITSSDCEGAGELFKVESNSKVEKGEKFFGKDAYLSVSTQLHLEVMCAALSRVWTLTPCFRAEESDTNRHLSEFWMLEAEVAFVEDVRQLTRFSEMMIKSVVQRLHDNLENSASNLTETIDKQLVETMTSRWEMMLKKDQWDTITYTEAIEILHRSMEEGKTNFKFAPIWGESLKSEHEKWLAGSYFGNPVFVTDYPLNEKPFYMQINPENSDNIDKATVACFDLLVPDIGELIGGSMREHDLKKLEAEISRREMDVSPLQWYLALRENGSVPHGGFGMGFERLLQYLSCTENIRDVVPFPRHVDSCPC</sequence>
<organism evidence="11 12">
    <name type="scientific">[Candida] arabinofermentans NRRL YB-2248</name>
    <dbReference type="NCBI Taxonomy" id="983967"/>
    <lineage>
        <taxon>Eukaryota</taxon>
        <taxon>Fungi</taxon>
        <taxon>Dikarya</taxon>
        <taxon>Ascomycota</taxon>
        <taxon>Saccharomycotina</taxon>
        <taxon>Pichiomycetes</taxon>
        <taxon>Pichiales</taxon>
        <taxon>Pichiaceae</taxon>
        <taxon>Ogataea</taxon>
        <taxon>Ogataea/Candida clade</taxon>
    </lineage>
</organism>
<dbReference type="PROSITE" id="PS50862">
    <property type="entry name" value="AA_TRNA_LIGASE_II"/>
    <property type="match status" value="1"/>
</dbReference>
<keyword evidence="5" id="KW-0067">ATP-binding</keyword>
<dbReference type="PANTHER" id="PTHR22594:SF34">
    <property type="entry name" value="ASPARAGINE--TRNA LIGASE, MITOCHONDRIAL-RELATED"/>
    <property type="match status" value="1"/>
</dbReference>
<dbReference type="InterPro" id="IPR006195">
    <property type="entry name" value="aa-tRNA-synth_II"/>
</dbReference>
<dbReference type="Gene3D" id="2.40.50.140">
    <property type="entry name" value="Nucleic acid-binding proteins"/>
    <property type="match status" value="1"/>
</dbReference>
<dbReference type="InterPro" id="IPR004522">
    <property type="entry name" value="Asn-tRNA-ligase"/>
</dbReference>
<dbReference type="GO" id="GO:0006421">
    <property type="term" value="P:asparaginyl-tRNA aminoacylation"/>
    <property type="evidence" value="ECO:0007669"/>
    <property type="project" value="InterPro"/>
</dbReference>
<dbReference type="GO" id="GO:0003676">
    <property type="term" value="F:nucleic acid binding"/>
    <property type="evidence" value="ECO:0007669"/>
    <property type="project" value="InterPro"/>
</dbReference>
<dbReference type="GO" id="GO:0004816">
    <property type="term" value="F:asparagine-tRNA ligase activity"/>
    <property type="evidence" value="ECO:0007669"/>
    <property type="project" value="UniProtKB-EC"/>
</dbReference>
<proteinExistence type="inferred from homology"/>
<dbReference type="EMBL" id="KV453857">
    <property type="protein sequence ID" value="ODV84351.1"/>
    <property type="molecule type" value="Genomic_DNA"/>
</dbReference>
<evidence type="ECO:0000256" key="1">
    <source>
        <dbReference type="ARBA" id="ARBA00008226"/>
    </source>
</evidence>
<dbReference type="InterPro" id="IPR002312">
    <property type="entry name" value="Asp/Asn-tRNA-synth_IIb"/>
</dbReference>
<dbReference type="InterPro" id="IPR045864">
    <property type="entry name" value="aa-tRNA-synth_II/BPL/LPL"/>
</dbReference>
<feature type="domain" description="Aminoacyl-transfer RNA synthetases class-II family profile" evidence="10">
    <location>
        <begin position="173"/>
        <end position="497"/>
    </location>
</feature>
<gene>
    <name evidence="11" type="ORF">CANARDRAFT_29225</name>
</gene>
<dbReference type="CDD" id="cd04318">
    <property type="entry name" value="EcAsnRS_like_N"/>
    <property type="match status" value="1"/>
</dbReference>
<evidence type="ECO:0000313" key="11">
    <source>
        <dbReference type="EMBL" id="ODV84351.1"/>
    </source>
</evidence>
<keyword evidence="4" id="KW-0547">Nucleotide-binding</keyword>
<dbReference type="PANTHER" id="PTHR22594">
    <property type="entry name" value="ASPARTYL/LYSYL-TRNA SYNTHETASE"/>
    <property type="match status" value="1"/>
</dbReference>
<evidence type="ECO:0000256" key="8">
    <source>
        <dbReference type="ARBA" id="ARBA00029886"/>
    </source>
</evidence>
<dbReference type="OrthoDB" id="43906at2759"/>
<dbReference type="CDD" id="cd00776">
    <property type="entry name" value="AsxRS_core"/>
    <property type="match status" value="1"/>
</dbReference>
<evidence type="ECO:0000256" key="9">
    <source>
        <dbReference type="ARBA" id="ARBA00068798"/>
    </source>
</evidence>
<reference evidence="12" key="1">
    <citation type="submission" date="2016-04" db="EMBL/GenBank/DDBJ databases">
        <title>Comparative genomics of biotechnologically important yeasts.</title>
        <authorList>
            <consortium name="DOE Joint Genome Institute"/>
            <person name="Riley R."/>
            <person name="Haridas S."/>
            <person name="Wolfe K.H."/>
            <person name="Lopes M.R."/>
            <person name="Hittinger C.T."/>
            <person name="Goker M."/>
            <person name="Salamov A."/>
            <person name="Wisecaver J."/>
            <person name="Long T.M."/>
            <person name="Aerts A.L."/>
            <person name="Barry K."/>
            <person name="Choi C."/>
            <person name="Clum A."/>
            <person name="Coughlan A.Y."/>
            <person name="Deshpande S."/>
            <person name="Douglass A.P."/>
            <person name="Hanson S.J."/>
            <person name="Klenk H.-P."/>
            <person name="Labutti K."/>
            <person name="Lapidus A."/>
            <person name="Lindquist E."/>
            <person name="Lipzen A."/>
            <person name="Meier-Kolthoff J.P."/>
            <person name="Ohm R.A."/>
            <person name="Otillar R.P."/>
            <person name="Pangilinan J."/>
            <person name="Peng Y."/>
            <person name="Rokas A."/>
            <person name="Rosa C.A."/>
            <person name="Scheuner C."/>
            <person name="Sibirny A.A."/>
            <person name="Slot J.C."/>
            <person name="Stielow J.B."/>
            <person name="Sun H."/>
            <person name="Kurtzman C.P."/>
            <person name="Blackwell M."/>
            <person name="Grigoriev I.V."/>
            <person name="Jeffries T.W."/>
        </authorList>
    </citation>
    <scope>NUCLEOTIDE SEQUENCE [LARGE SCALE GENOMIC DNA]</scope>
    <source>
        <strain evidence="12">NRRL YB-2248</strain>
    </source>
</reference>
<evidence type="ECO:0000256" key="4">
    <source>
        <dbReference type="ARBA" id="ARBA00022741"/>
    </source>
</evidence>
<dbReference type="NCBIfam" id="NF003037">
    <property type="entry name" value="PRK03932.1"/>
    <property type="match status" value="1"/>
</dbReference>
<evidence type="ECO:0000259" key="10">
    <source>
        <dbReference type="PROSITE" id="PS50862"/>
    </source>
</evidence>
<dbReference type="Pfam" id="PF00152">
    <property type="entry name" value="tRNA-synt_2"/>
    <property type="match status" value="1"/>
</dbReference>
<dbReference type="Pfam" id="PF01336">
    <property type="entry name" value="tRNA_anti-codon"/>
    <property type="match status" value="1"/>
</dbReference>
<comment type="similarity">
    <text evidence="1">Belongs to the class-II aminoacyl-tRNA synthetase family.</text>
</comment>
<dbReference type="NCBIfam" id="TIGR00457">
    <property type="entry name" value="asnS"/>
    <property type="match status" value="1"/>
</dbReference>
<accession>A0A1E4SXY6</accession>
<dbReference type="GO" id="GO:0005739">
    <property type="term" value="C:mitochondrion"/>
    <property type="evidence" value="ECO:0007669"/>
    <property type="project" value="TreeGrafter"/>
</dbReference>
<dbReference type="InterPro" id="IPR004364">
    <property type="entry name" value="Aa-tRNA-synt_II"/>
</dbReference>
<evidence type="ECO:0000256" key="2">
    <source>
        <dbReference type="ARBA" id="ARBA00012816"/>
    </source>
</evidence>
<evidence type="ECO:0000313" key="12">
    <source>
        <dbReference type="Proteomes" id="UP000094801"/>
    </source>
</evidence>
<dbReference type="FunFam" id="3.30.930.10:FF:000016">
    <property type="entry name" value="Asparagine--tRNA ligase"/>
    <property type="match status" value="1"/>
</dbReference>
<keyword evidence="3" id="KW-0436">Ligase</keyword>
<keyword evidence="7" id="KW-0030">Aminoacyl-tRNA synthetase</keyword>
<dbReference type="SUPFAM" id="SSF55681">
    <property type="entry name" value="Class II aaRS and biotin synthetases"/>
    <property type="match status" value="1"/>
</dbReference>
<dbReference type="SUPFAM" id="SSF50249">
    <property type="entry name" value="Nucleic acid-binding proteins"/>
    <property type="match status" value="1"/>
</dbReference>
<keyword evidence="6" id="KW-0648">Protein biosynthesis</keyword>
<protein>
    <recommendedName>
        <fullName evidence="9">Asparagine--tRNA ligase, mitochondrial</fullName>
        <ecNumber evidence="2">6.1.1.22</ecNumber>
    </recommendedName>
    <alternativeName>
        <fullName evidence="8">Asparaginyl-tRNA synthetase</fullName>
    </alternativeName>
</protein>